<comment type="caution">
    <text evidence="3">The sequence shown here is derived from an EMBL/GenBank/DDBJ whole genome shotgun (WGS) entry which is preliminary data.</text>
</comment>
<dbReference type="InterPro" id="IPR038637">
    <property type="entry name" value="NPCBM_sf"/>
</dbReference>
<organism evidence="3 4">
    <name type="scientific">Nocardioides glacieisoli</name>
    <dbReference type="NCBI Taxonomy" id="1168730"/>
    <lineage>
        <taxon>Bacteria</taxon>
        <taxon>Bacillati</taxon>
        <taxon>Actinomycetota</taxon>
        <taxon>Actinomycetes</taxon>
        <taxon>Propionibacteriales</taxon>
        <taxon>Nocardioidaceae</taxon>
        <taxon>Nocardioides</taxon>
    </lineage>
</organism>
<dbReference type="SUPFAM" id="SSF49785">
    <property type="entry name" value="Galactose-binding domain-like"/>
    <property type="match status" value="1"/>
</dbReference>
<proteinExistence type="predicted"/>
<dbReference type="EMBL" id="SDWS01000010">
    <property type="protein sequence ID" value="RYB88851.1"/>
    <property type="molecule type" value="Genomic_DNA"/>
</dbReference>
<dbReference type="Pfam" id="PF08305">
    <property type="entry name" value="NPCBM"/>
    <property type="match status" value="1"/>
</dbReference>
<evidence type="ECO:0000313" key="4">
    <source>
        <dbReference type="Proteomes" id="UP000291838"/>
    </source>
</evidence>
<keyword evidence="1" id="KW-0732">Signal</keyword>
<feature type="chain" id="PRO_5039180551" description="Glycosyl hydrolase family 98 putative carbohydrate-binding module domain-containing protein" evidence="1">
    <location>
        <begin position="23"/>
        <end position="362"/>
    </location>
</feature>
<evidence type="ECO:0000313" key="3">
    <source>
        <dbReference type="EMBL" id="RYB88851.1"/>
    </source>
</evidence>
<dbReference type="AlphaFoldDB" id="A0A4Q2RJF5"/>
<name>A0A4Q2RJF5_9ACTN</name>
<evidence type="ECO:0000256" key="1">
    <source>
        <dbReference type="SAM" id="SignalP"/>
    </source>
</evidence>
<keyword evidence="4" id="KW-1185">Reference proteome</keyword>
<accession>A0A4Q2RJF5</accession>
<sequence>MRLVHAVVTALLLTLLAAPGVAATPSSDHKAQRARVTISASPEWVKKGGVVTLTGTVKGVRGRVPVTIFQKTKGKSWVVEAVKRTSRKGRFTHREDVKSGDRTYRACVKRACDSVLVHMGQQPKQTTAVSITGQSASTVEAGQAFTVAGAASRNLDGRTVEVQAYQAAAESWGVIGSAVVANGAWTSTTSLSTAGKSVPVRVAFPGGVGLKDSTSAAVSMTVYGWYYLSDRDRVDSLRFDDGSAFIAGTPYSHSVFNSSDFWWEAKPWGEWNLSDSCTTFDASIGLDDESETGFKVGFRSWADSVERSHGIMTTGQAPTRVTFDVTGVFRLRLQDEYVAGSSGSGSGYGWGVWGDARVLCAF</sequence>
<dbReference type="OrthoDB" id="3783901at2"/>
<dbReference type="Gene3D" id="2.60.120.1060">
    <property type="entry name" value="NPCBM/NEW2 domain"/>
    <property type="match status" value="1"/>
</dbReference>
<dbReference type="Proteomes" id="UP000291838">
    <property type="component" value="Unassembled WGS sequence"/>
</dbReference>
<protein>
    <recommendedName>
        <fullName evidence="2">Glycosyl hydrolase family 98 putative carbohydrate-binding module domain-containing protein</fullName>
    </recommendedName>
</protein>
<evidence type="ECO:0000259" key="2">
    <source>
        <dbReference type="Pfam" id="PF08305"/>
    </source>
</evidence>
<dbReference type="InterPro" id="IPR008979">
    <property type="entry name" value="Galactose-bd-like_sf"/>
</dbReference>
<dbReference type="RefSeq" id="WP_129478700.1">
    <property type="nucleotide sequence ID" value="NZ_SDWS01000010.1"/>
</dbReference>
<reference evidence="3 4" key="1">
    <citation type="submission" date="2019-01" db="EMBL/GenBank/DDBJ databases">
        <title>Novel species of Nocardioides.</title>
        <authorList>
            <person name="Liu Q."/>
            <person name="Xin Y.-H."/>
        </authorList>
    </citation>
    <scope>NUCLEOTIDE SEQUENCE [LARGE SCALE GENOMIC DNA]</scope>
    <source>
        <strain evidence="3 4">HLT3-15</strain>
    </source>
</reference>
<gene>
    <name evidence="3" type="ORF">EUA06_18900</name>
</gene>
<feature type="domain" description="Glycosyl hydrolase family 98 putative carbohydrate-binding module" evidence="2">
    <location>
        <begin position="270"/>
        <end position="358"/>
    </location>
</feature>
<dbReference type="InterPro" id="IPR013222">
    <property type="entry name" value="Glyco_hyd_98_carb-bd"/>
</dbReference>
<feature type="signal peptide" evidence="1">
    <location>
        <begin position="1"/>
        <end position="22"/>
    </location>
</feature>